<feature type="transmembrane region" description="Helical" evidence="1">
    <location>
        <begin position="88"/>
        <end position="109"/>
    </location>
</feature>
<gene>
    <name evidence="2" type="ORF">EV139_2126</name>
</gene>
<feature type="transmembrane region" description="Helical" evidence="1">
    <location>
        <begin position="47"/>
        <end position="67"/>
    </location>
</feature>
<feature type="transmembrane region" description="Helical" evidence="1">
    <location>
        <begin position="7"/>
        <end position="27"/>
    </location>
</feature>
<organism evidence="2 3">
    <name type="scientific">Leucobacter luti</name>
    <dbReference type="NCBI Taxonomy" id="340320"/>
    <lineage>
        <taxon>Bacteria</taxon>
        <taxon>Bacillati</taxon>
        <taxon>Actinomycetota</taxon>
        <taxon>Actinomycetes</taxon>
        <taxon>Micrococcales</taxon>
        <taxon>Microbacteriaceae</taxon>
        <taxon>Leucobacter</taxon>
    </lineage>
</organism>
<dbReference type="RefSeq" id="WP_130454294.1">
    <property type="nucleotide sequence ID" value="NZ_QYAG01000001.1"/>
</dbReference>
<name>A0A4Q7TVC8_9MICO</name>
<feature type="transmembrane region" description="Helical" evidence="1">
    <location>
        <begin position="162"/>
        <end position="187"/>
    </location>
</feature>
<accession>A0A4Q7TVC8</accession>
<keyword evidence="1" id="KW-0472">Membrane</keyword>
<keyword evidence="1" id="KW-1133">Transmembrane helix</keyword>
<comment type="caution">
    <text evidence="2">The sequence shown here is derived from an EMBL/GenBank/DDBJ whole genome shotgun (WGS) entry which is preliminary data.</text>
</comment>
<dbReference type="AlphaFoldDB" id="A0A4Q7TVC8"/>
<sequence length="232" mass="24749">MHETLSWAAAVLSLIGFALVFGVHPMLYGATADMLARGGEFRPSLGALLAGLVCGATAMYALLHVVNPTRYLAAAEHDLERAATNHTIDLWTGIAFIVAAIVVVTWRLIHPGFAPAPVKLPQQGTAVLAYFVVGIGCAVVGFTTWPLMYLVMRVVTGLSASFMLRGTAFAVFLAALVIPFVLLAWLWSRFPVAAKKITTVYARVLAADYRWGLAIVLALGGVLLIGFAALPR</sequence>
<dbReference type="Proteomes" id="UP000291832">
    <property type="component" value="Unassembled WGS sequence"/>
</dbReference>
<evidence type="ECO:0000313" key="3">
    <source>
        <dbReference type="Proteomes" id="UP000291832"/>
    </source>
</evidence>
<dbReference type="OrthoDB" id="5062930at2"/>
<evidence type="ECO:0000313" key="2">
    <source>
        <dbReference type="EMBL" id="RZT64703.1"/>
    </source>
</evidence>
<evidence type="ECO:0000256" key="1">
    <source>
        <dbReference type="SAM" id="Phobius"/>
    </source>
</evidence>
<keyword evidence="3" id="KW-1185">Reference proteome</keyword>
<proteinExistence type="predicted"/>
<evidence type="ECO:0008006" key="4">
    <source>
        <dbReference type="Google" id="ProtNLM"/>
    </source>
</evidence>
<feature type="transmembrane region" description="Helical" evidence="1">
    <location>
        <begin position="129"/>
        <end position="150"/>
    </location>
</feature>
<reference evidence="2 3" key="1">
    <citation type="journal article" date="2015" name="Stand. Genomic Sci.">
        <title>Genomic Encyclopedia of Bacterial and Archaeal Type Strains, Phase III: the genomes of soil and plant-associated and newly described type strains.</title>
        <authorList>
            <person name="Whitman W.B."/>
            <person name="Woyke T."/>
            <person name="Klenk H.P."/>
            <person name="Zhou Y."/>
            <person name="Lilburn T.G."/>
            <person name="Beck B.J."/>
            <person name="De Vos P."/>
            <person name="Vandamme P."/>
            <person name="Eisen J.A."/>
            <person name="Garrity G."/>
            <person name="Hugenholtz P."/>
            <person name="Kyrpides N.C."/>
        </authorList>
    </citation>
    <scope>NUCLEOTIDE SEQUENCE [LARGE SCALE GENOMIC DNA]</scope>
    <source>
        <strain evidence="2 3">RF6</strain>
    </source>
</reference>
<keyword evidence="1" id="KW-0812">Transmembrane</keyword>
<protein>
    <recommendedName>
        <fullName evidence="4">Sap-like sulfolipid-1-addressing protein</fullName>
    </recommendedName>
</protein>
<dbReference type="EMBL" id="SHKI01000005">
    <property type="protein sequence ID" value="RZT64703.1"/>
    <property type="molecule type" value="Genomic_DNA"/>
</dbReference>
<feature type="transmembrane region" description="Helical" evidence="1">
    <location>
        <begin position="211"/>
        <end position="230"/>
    </location>
</feature>